<evidence type="ECO:0000313" key="5">
    <source>
        <dbReference type="EMBL" id="WKW14011.1"/>
    </source>
</evidence>
<dbReference type="PROSITE" id="PS51257">
    <property type="entry name" value="PROKAR_LIPOPROTEIN"/>
    <property type="match status" value="1"/>
</dbReference>
<sequence length="158" mass="17079">MPKPALPRLVAPLTALAAVLAVSACATKTAEPETRNAQVLAPPADSCVLAREDAALNPRLDVERVPTPVRMQPPPIRTPVPRAAVRRDGSSSLKVEVLVDTLGKPDMSTFTVIESTSAWLTTGARNAIAQWTFEPALRNGCKVPRYYQFVATSPPRRR</sequence>
<evidence type="ECO:0000256" key="2">
    <source>
        <dbReference type="SAM" id="SignalP"/>
    </source>
</evidence>
<gene>
    <name evidence="4" type="ORF">Strain138_000336</name>
    <name evidence="5" type="ORF">Strain318_000336</name>
</gene>
<feature type="chain" id="PRO_5041329191" evidence="2">
    <location>
        <begin position="18"/>
        <end position="158"/>
    </location>
</feature>
<protein>
    <submittedName>
        <fullName evidence="4">Energy transducer TonB</fullName>
    </submittedName>
</protein>
<evidence type="ECO:0000313" key="6">
    <source>
        <dbReference type="Proteomes" id="UP001229955"/>
    </source>
</evidence>
<feature type="signal peptide" evidence="2">
    <location>
        <begin position="1"/>
        <end position="17"/>
    </location>
</feature>
<accession>A0AA49JSD6</accession>
<accession>A0AA49JXU9</accession>
<feature type="region of interest" description="Disordered" evidence="1">
    <location>
        <begin position="59"/>
        <end position="87"/>
    </location>
</feature>
<dbReference type="KEGG" id="pspc:Strain318_000336"/>
<dbReference type="Proteomes" id="UP001229955">
    <property type="component" value="Chromosome"/>
</dbReference>
<proteinExistence type="predicted"/>
<feature type="domain" description="TonB C-terminal" evidence="3">
    <location>
        <begin position="81"/>
        <end position="147"/>
    </location>
</feature>
<name>A0AA49JSD6_9BACT</name>
<dbReference type="InterPro" id="IPR037682">
    <property type="entry name" value="TonB_C"/>
</dbReference>
<evidence type="ECO:0000256" key="1">
    <source>
        <dbReference type="SAM" id="MobiDB-lite"/>
    </source>
</evidence>
<dbReference type="Gene3D" id="3.30.1150.10">
    <property type="match status" value="1"/>
</dbReference>
<reference evidence="4" key="1">
    <citation type="submission" date="2023-07" db="EMBL/GenBank/DDBJ databases">
        <authorList>
            <person name="Haufschild T."/>
            <person name="Kallscheuer N."/>
            <person name="Hammer J."/>
            <person name="Kohn T."/>
            <person name="Kabuu M."/>
            <person name="Jogler M."/>
            <person name="Wohfarth N."/>
            <person name="Heuer A."/>
            <person name="Rohde M."/>
            <person name="van Teeseling M.C.F."/>
            <person name="Jogler C."/>
        </authorList>
    </citation>
    <scope>NUCLEOTIDE SEQUENCE</scope>
    <source>
        <strain evidence="4">Strain 138</strain>
        <strain evidence="5">Strain 318</strain>
    </source>
</reference>
<keyword evidence="2" id="KW-0732">Signal</keyword>
<dbReference type="GO" id="GO:0055085">
    <property type="term" value="P:transmembrane transport"/>
    <property type="evidence" value="ECO:0007669"/>
    <property type="project" value="InterPro"/>
</dbReference>
<dbReference type="EMBL" id="CP130612">
    <property type="protein sequence ID" value="WKW11101.1"/>
    <property type="molecule type" value="Genomic_DNA"/>
</dbReference>
<evidence type="ECO:0000313" key="4">
    <source>
        <dbReference type="EMBL" id="WKW11101.1"/>
    </source>
</evidence>
<keyword evidence="6" id="KW-1185">Reference proteome</keyword>
<evidence type="ECO:0000259" key="3">
    <source>
        <dbReference type="Pfam" id="PF03544"/>
    </source>
</evidence>
<dbReference type="AlphaFoldDB" id="A0AA49JSD6"/>
<dbReference type="Pfam" id="PF03544">
    <property type="entry name" value="TonB_C"/>
    <property type="match status" value="1"/>
</dbReference>
<dbReference type="RefSeq" id="WP_367886803.1">
    <property type="nucleotide sequence ID" value="NZ_CP130612.1"/>
</dbReference>
<dbReference type="SUPFAM" id="SSF74653">
    <property type="entry name" value="TolA/TonB C-terminal domain"/>
    <property type="match status" value="1"/>
</dbReference>
<organism evidence="4">
    <name type="scientific">Pseudogemmatithrix spongiicola</name>
    <dbReference type="NCBI Taxonomy" id="3062599"/>
    <lineage>
        <taxon>Bacteria</taxon>
        <taxon>Pseudomonadati</taxon>
        <taxon>Gemmatimonadota</taxon>
        <taxon>Gemmatimonadia</taxon>
        <taxon>Gemmatimonadales</taxon>
        <taxon>Gemmatimonadaceae</taxon>
        <taxon>Pseudogemmatithrix</taxon>
    </lineage>
</organism>
<dbReference type="EMBL" id="CP130613">
    <property type="protein sequence ID" value="WKW14011.1"/>
    <property type="molecule type" value="Genomic_DNA"/>
</dbReference>